<proteinExistence type="predicted"/>
<keyword evidence="1" id="KW-0812">Transmembrane</keyword>
<reference evidence="2 3" key="1">
    <citation type="submission" date="2020-08" db="EMBL/GenBank/DDBJ databases">
        <title>Above-ground endophytic microbial communities from plants in different locations in the United States.</title>
        <authorList>
            <person name="Frank C."/>
        </authorList>
    </citation>
    <scope>NUCLEOTIDE SEQUENCE [LARGE SCALE GENOMIC DNA]</scope>
    <source>
        <strain evidence="2 3">WP4_2_2</strain>
    </source>
</reference>
<feature type="transmembrane region" description="Helical" evidence="1">
    <location>
        <begin position="12"/>
        <end position="32"/>
    </location>
</feature>
<keyword evidence="1" id="KW-1133">Transmembrane helix</keyword>
<organism evidence="2 3">
    <name type="scientific">Paraburkholderia bannensis</name>
    <dbReference type="NCBI Taxonomy" id="765414"/>
    <lineage>
        <taxon>Bacteria</taxon>
        <taxon>Pseudomonadati</taxon>
        <taxon>Pseudomonadota</taxon>
        <taxon>Betaproteobacteria</taxon>
        <taxon>Burkholderiales</taxon>
        <taxon>Burkholderiaceae</taxon>
        <taxon>Paraburkholderia</taxon>
    </lineage>
</organism>
<evidence type="ECO:0000313" key="3">
    <source>
        <dbReference type="Proteomes" id="UP000571554"/>
    </source>
</evidence>
<name>A0A7W9U176_9BURK</name>
<evidence type="ECO:0000313" key="2">
    <source>
        <dbReference type="EMBL" id="MBB6105182.1"/>
    </source>
</evidence>
<evidence type="ECO:0000256" key="1">
    <source>
        <dbReference type="SAM" id="Phobius"/>
    </source>
</evidence>
<dbReference type="RefSeq" id="WP_183727739.1">
    <property type="nucleotide sequence ID" value="NZ_JACHBW010000016.1"/>
</dbReference>
<accession>A0A7W9U176</accession>
<dbReference type="AlphaFoldDB" id="A0A7W9U176"/>
<keyword evidence="3" id="KW-1185">Reference proteome</keyword>
<keyword evidence="1" id="KW-0472">Membrane</keyword>
<comment type="caution">
    <text evidence="2">The sequence shown here is derived from an EMBL/GenBank/DDBJ whole genome shotgun (WGS) entry which is preliminary data.</text>
</comment>
<dbReference type="Proteomes" id="UP000571554">
    <property type="component" value="Unassembled WGS sequence"/>
</dbReference>
<dbReference type="EMBL" id="JACHBW010000016">
    <property type="protein sequence ID" value="MBB6105182.1"/>
    <property type="molecule type" value="Genomic_DNA"/>
</dbReference>
<protein>
    <submittedName>
        <fullName evidence="2">Uncharacterized protein</fullName>
    </submittedName>
</protein>
<gene>
    <name evidence="2" type="ORF">F4827_005048</name>
</gene>
<sequence length="45" mass="5006">MTANRQKLMPLWLIWIIAAITVVSFSAMQVALDAESAPPRHVRTA</sequence>